<dbReference type="Proteomes" id="UP000008022">
    <property type="component" value="Unassembled WGS sequence"/>
</dbReference>
<protein>
    <recommendedName>
        <fullName evidence="5">F-box domain-containing protein</fullName>
    </recommendedName>
</protein>
<organism evidence="3 4">
    <name type="scientific">Oryza rufipogon</name>
    <name type="common">Brownbeard rice</name>
    <name type="synonym">Asian wild rice</name>
    <dbReference type="NCBI Taxonomy" id="4529"/>
    <lineage>
        <taxon>Eukaryota</taxon>
        <taxon>Viridiplantae</taxon>
        <taxon>Streptophyta</taxon>
        <taxon>Embryophyta</taxon>
        <taxon>Tracheophyta</taxon>
        <taxon>Spermatophyta</taxon>
        <taxon>Magnoliopsida</taxon>
        <taxon>Liliopsida</taxon>
        <taxon>Poales</taxon>
        <taxon>Poaceae</taxon>
        <taxon>BOP clade</taxon>
        <taxon>Oryzoideae</taxon>
        <taxon>Oryzeae</taxon>
        <taxon>Oryzinae</taxon>
        <taxon>Oryza</taxon>
    </lineage>
</organism>
<reference evidence="3" key="2">
    <citation type="submission" date="2015-06" db="UniProtKB">
        <authorList>
            <consortium name="EnsemblPlants"/>
        </authorList>
    </citation>
    <scope>IDENTIFICATION</scope>
</reference>
<evidence type="ECO:0000313" key="3">
    <source>
        <dbReference type="EnsemblPlants" id="ORUFI09G16560.1"/>
    </source>
</evidence>
<dbReference type="Pfam" id="PF23622">
    <property type="entry name" value="LRR_At1g61320_AtMIF1"/>
    <property type="match status" value="3"/>
</dbReference>
<evidence type="ECO:0000259" key="1">
    <source>
        <dbReference type="Pfam" id="PF00646"/>
    </source>
</evidence>
<name>A0A0E0QTB3_ORYRU</name>
<dbReference type="InterPro" id="IPR053772">
    <property type="entry name" value="At1g61320/At1g61330-like"/>
</dbReference>
<dbReference type="Gramene" id="ORUFI09G16560.1">
    <property type="protein sequence ID" value="ORUFI09G16560.1"/>
    <property type="gene ID" value="ORUFI09G16560"/>
</dbReference>
<dbReference type="InterPro" id="IPR055357">
    <property type="entry name" value="LRR_At1g61320_AtMIF1"/>
</dbReference>
<dbReference type="InterPro" id="IPR001810">
    <property type="entry name" value="F-box_dom"/>
</dbReference>
<feature type="domain" description="At1g61320/AtMIF1 LRR" evidence="2">
    <location>
        <begin position="131"/>
        <end position="368"/>
    </location>
</feature>
<dbReference type="OMA" id="ESYHACA"/>
<dbReference type="Pfam" id="PF00646">
    <property type="entry name" value="F-box"/>
    <property type="match status" value="1"/>
</dbReference>
<feature type="domain" description="At1g61320/AtMIF1 LRR" evidence="2">
    <location>
        <begin position="370"/>
        <end position="459"/>
    </location>
</feature>
<dbReference type="PANTHER" id="PTHR34145:SF8">
    <property type="entry name" value="OS05G0538250 PROTEIN"/>
    <property type="match status" value="1"/>
</dbReference>
<evidence type="ECO:0008006" key="5">
    <source>
        <dbReference type="Google" id="ProtNLM"/>
    </source>
</evidence>
<evidence type="ECO:0000313" key="4">
    <source>
        <dbReference type="Proteomes" id="UP000008022"/>
    </source>
</evidence>
<dbReference type="HOGENOM" id="CLU_010721_4_2_1"/>
<evidence type="ECO:0000259" key="2">
    <source>
        <dbReference type="Pfam" id="PF23622"/>
    </source>
</evidence>
<dbReference type="SUPFAM" id="SSF52058">
    <property type="entry name" value="L domain-like"/>
    <property type="match status" value="1"/>
</dbReference>
<proteinExistence type="predicted"/>
<dbReference type="STRING" id="4529.A0A0E0QTB3"/>
<dbReference type="EnsemblPlants" id="ORUFI09G16560.1">
    <property type="protein sequence ID" value="ORUFI09G16560.1"/>
    <property type="gene ID" value="ORUFI09G16560"/>
</dbReference>
<accession>A0A0E0QTB3</accession>
<dbReference type="InterPro" id="IPR032675">
    <property type="entry name" value="LRR_dom_sf"/>
</dbReference>
<dbReference type="AlphaFoldDB" id="A0A0E0QTB3"/>
<dbReference type="PANTHER" id="PTHR34145">
    <property type="entry name" value="OS02G0105600 PROTEIN"/>
    <property type="match status" value="1"/>
</dbReference>
<dbReference type="SUPFAM" id="SSF52047">
    <property type="entry name" value="RNI-like"/>
    <property type="match status" value="1"/>
</dbReference>
<feature type="domain" description="At1g61320/AtMIF1 LRR" evidence="2">
    <location>
        <begin position="565"/>
        <end position="911"/>
    </location>
</feature>
<keyword evidence="4" id="KW-1185">Reference proteome</keyword>
<dbReference type="eggNOG" id="ENOG502RYMX">
    <property type="taxonomic scope" value="Eukaryota"/>
</dbReference>
<sequence length="943" mass="106960">MGLLALTRLMATQPPRRRRRRRNDAQAQARNGVITSMAKRKGTLLQGGGSSQGGKRLRYSGPDLPEDIWRHIHFLMPLRDAARAACISQAFLRSWRHHPNLILRKKTMGLEHKAYRRVGMARDFTSTVHSILKNHSGIGVKRLKLDIIYDHRNLNICYLNNWLQIAITPGIEEITLLLPSKYTFPCSLLSGGIGRSLQYLKLVRCAFRPTASLGFLSSLTKLHLCEVRIKDDELTCLISKSLALKQLELLNCRQIICLKIPCLLEQLSCLNVSLCENLQMIESKAPNLSTFSYISNLVVELSLKQSAQVKTLDIDCYDESNFLCHVITKFPNIVPNLETLTLHSIDERINTPMVASKFLHVKHLEIYFEIFGDASNLRTMPGHKHESLKDVEIIGFCSATSMVELTCYLLKNAISLEYITLALRREMILEAHRGVMAIERYIRGKVPSKVELTVLELCTWCHDLEHGVITSMAKRKGAFLQGDDTSQGGKRLRYSEPYLTEDIWRHIHSLMPLRDAARAACISQAFLRSWRRYPNLILTAGTLGLELRKNWKVHMARYFDRVDHILKNHSGIGVKRFSVVAASSYIGIASGIEEITLSLPPEYSFPCSLLSGRSLQHLELVNCAFRPVAGLGCSRNLTKLHLHSVLITDDELACFLSESFALKHLDLSDCREMVYLKIPCSLEQLSYLDVSSCRLQMIESKAPNLSSLSYSGNLVELSLGQSSQVKTLDIEFYDKANFLCYVITKLQNIVPNLESLTIHSDVERINTPMVDAKFLHLNYLEIYFDVLDASPVLDTFILSQGGMKHDSVSGDTTTILRTMPGHKHERLKELTCHILENATSLETITLDTVCDVDDLEDVGRCCTTTLRKTGSCYPLRREMILEVHRGVMAIERYIRRKVPSNVELIVHEPCTWCHDLERLDALEKENGHIIPHLILSLRTFHYC</sequence>
<reference evidence="4" key="1">
    <citation type="submission" date="2013-06" db="EMBL/GenBank/DDBJ databases">
        <authorList>
            <person name="Zhao Q."/>
        </authorList>
    </citation>
    <scope>NUCLEOTIDE SEQUENCE</scope>
    <source>
        <strain evidence="4">cv. W1943</strain>
    </source>
</reference>
<dbReference type="Gene3D" id="3.80.10.10">
    <property type="entry name" value="Ribonuclease Inhibitor"/>
    <property type="match status" value="2"/>
</dbReference>
<feature type="domain" description="F-box" evidence="1">
    <location>
        <begin position="63"/>
        <end position="100"/>
    </location>
</feature>